<protein>
    <submittedName>
        <fullName evidence="1">Uncharacterized protein</fullName>
    </submittedName>
</protein>
<sequence>MSIFNFHIYFPMVINVQRYCSISYSVSLDTLKGKRIVKNSNDYKIYNLSILISWLLHPTQVYGCKSTIARLHNCNKNRVFRLNKLYNKNKNFRSFVDKAIENYKISYASH</sequence>
<dbReference type="EMBL" id="KR029597">
    <property type="protein sequence ID" value="AKH47746.1"/>
    <property type="molecule type" value="Genomic_DNA"/>
</dbReference>
<name>A0A0F7L9G9_9VIRU</name>
<organism evidence="1">
    <name type="scientific">uncultured marine virus</name>
    <dbReference type="NCBI Taxonomy" id="186617"/>
    <lineage>
        <taxon>Viruses</taxon>
        <taxon>environmental samples</taxon>
    </lineage>
</organism>
<reference evidence="1" key="2">
    <citation type="submission" date="2015-03" db="EMBL/GenBank/DDBJ databases">
        <authorList>
            <person name="Chow C.-E.T."/>
            <person name="Winget D.M."/>
            <person name="White R.A.III."/>
            <person name="Hallam S.J."/>
            <person name="Suttle C.A."/>
        </authorList>
    </citation>
    <scope>NUCLEOTIDE SEQUENCE</scope>
    <source>
        <strain evidence="1">Oxic1_2</strain>
    </source>
</reference>
<evidence type="ECO:0000313" key="1">
    <source>
        <dbReference type="EMBL" id="AKH47746.1"/>
    </source>
</evidence>
<reference evidence="1" key="1">
    <citation type="journal article" date="2015" name="Front. Microbiol.">
        <title>Combining genomic sequencing methods to explore viral diversity and reveal potential virus-host interactions.</title>
        <authorList>
            <person name="Chow C.E."/>
            <person name="Winget D.M."/>
            <person name="White R.A.III."/>
            <person name="Hallam S.J."/>
            <person name="Suttle C.A."/>
        </authorList>
    </citation>
    <scope>NUCLEOTIDE SEQUENCE</scope>
    <source>
        <strain evidence="1">Oxic1_2</strain>
    </source>
</reference>
<proteinExistence type="predicted"/>
<accession>A0A0F7L9G9</accession>